<evidence type="ECO:0000313" key="3">
    <source>
        <dbReference type="Proteomes" id="UP000236745"/>
    </source>
</evidence>
<sequence length="290" mass="31866">MRMNLSVCTISFRHQLIALSDIATWAQQHGFAGIELWGAHAINLEPEDQFDAAWLGSLGLEVPMISDYLPLEGSEVRALRHLERLCRLANRWEAPKLRTFAGNRGSAVVSTEERKAWVARLRNLTSLAAAHGVQLVVETHPNTLADTLASTRQLLEEVDHPAMGINFDVLHLWEAGDDPLESLRVLAPRVCHFHLKNIDKRENLGVFAPANVYAAAGSRDGMVPLLEGAFDYRTFLQSLGSMGLLDASLEWFGPDVKNVLARDCRAITSLTGDLQAGMLAADACHQSLAV</sequence>
<protein>
    <submittedName>
        <fullName evidence="2">3-dehydroshikimate dehydratase</fullName>
    </submittedName>
</protein>
<dbReference type="AlphaFoldDB" id="A0A1H5WKZ4"/>
<dbReference type="InterPro" id="IPR013022">
    <property type="entry name" value="Xyl_isomerase-like_TIM-brl"/>
</dbReference>
<keyword evidence="3" id="KW-1185">Reference proteome</keyword>
<dbReference type="Gene3D" id="3.20.20.150">
    <property type="entry name" value="Divalent-metal-dependent TIM barrel enzymes"/>
    <property type="match status" value="1"/>
</dbReference>
<dbReference type="SUPFAM" id="SSF51658">
    <property type="entry name" value="Xylose isomerase-like"/>
    <property type="match status" value="1"/>
</dbReference>
<dbReference type="Proteomes" id="UP000236745">
    <property type="component" value="Unassembled WGS sequence"/>
</dbReference>
<gene>
    <name evidence="2" type="ORF">SAMN05444390_1011071</name>
</gene>
<dbReference type="InterPro" id="IPR036237">
    <property type="entry name" value="Xyl_isomerase-like_sf"/>
</dbReference>
<dbReference type="EMBL" id="FNVQ01000001">
    <property type="protein sequence ID" value="SEF99607.1"/>
    <property type="molecule type" value="Genomic_DNA"/>
</dbReference>
<reference evidence="2 3" key="1">
    <citation type="submission" date="2016-10" db="EMBL/GenBank/DDBJ databases">
        <authorList>
            <person name="de Groot N.N."/>
        </authorList>
    </citation>
    <scope>NUCLEOTIDE SEQUENCE [LARGE SCALE GENOMIC DNA]</scope>
    <source>
        <strain evidence="2 3">DSM 22012</strain>
    </source>
</reference>
<dbReference type="PANTHER" id="PTHR12110">
    <property type="entry name" value="HYDROXYPYRUVATE ISOMERASE"/>
    <property type="match status" value="1"/>
</dbReference>
<proteinExistence type="predicted"/>
<evidence type="ECO:0000313" key="2">
    <source>
        <dbReference type="EMBL" id="SEF99607.1"/>
    </source>
</evidence>
<organism evidence="2 3">
    <name type="scientific">Marinobacterium lutimaris</name>
    <dbReference type="NCBI Taxonomy" id="568106"/>
    <lineage>
        <taxon>Bacteria</taxon>
        <taxon>Pseudomonadati</taxon>
        <taxon>Pseudomonadota</taxon>
        <taxon>Gammaproteobacteria</taxon>
        <taxon>Oceanospirillales</taxon>
        <taxon>Oceanospirillaceae</taxon>
        <taxon>Marinobacterium</taxon>
    </lineage>
</organism>
<feature type="domain" description="Xylose isomerase-like TIM barrel" evidence="1">
    <location>
        <begin position="25"/>
        <end position="255"/>
    </location>
</feature>
<dbReference type="PANTHER" id="PTHR12110:SF21">
    <property type="entry name" value="XYLOSE ISOMERASE-LIKE TIM BARREL DOMAIN-CONTAINING PROTEIN"/>
    <property type="match status" value="1"/>
</dbReference>
<dbReference type="Pfam" id="PF01261">
    <property type="entry name" value="AP_endonuc_2"/>
    <property type="match status" value="1"/>
</dbReference>
<dbReference type="InterPro" id="IPR050312">
    <property type="entry name" value="IolE/XylAMocC-like"/>
</dbReference>
<name>A0A1H5WKZ4_9GAMM</name>
<accession>A0A1H5WKZ4</accession>
<evidence type="ECO:0000259" key="1">
    <source>
        <dbReference type="Pfam" id="PF01261"/>
    </source>
</evidence>
<dbReference type="RefSeq" id="WP_200826674.1">
    <property type="nucleotide sequence ID" value="NZ_FNVQ01000001.1"/>
</dbReference>